<dbReference type="EMBL" id="JGYN01000002">
    <property type="protein sequence ID" value="KFI53738.1"/>
    <property type="molecule type" value="Genomic_DNA"/>
</dbReference>
<comment type="catalytic activity">
    <reaction evidence="1">
        <text>alpha-D-glucose 6-phosphate = beta-D-glucose 6-phosphate</text>
        <dbReference type="Rhea" id="RHEA:16249"/>
        <dbReference type="ChEBI" id="CHEBI:58225"/>
        <dbReference type="ChEBI" id="CHEBI:58247"/>
        <dbReference type="EC" id="5.1.3.15"/>
    </reaction>
</comment>
<dbReference type="InterPro" id="IPR014718">
    <property type="entry name" value="GH-type_carb-bd"/>
</dbReference>
<dbReference type="EC" id="5.1.3.15" evidence="4"/>
<dbReference type="InterPro" id="IPR008183">
    <property type="entry name" value="Aldose_1/G6P_1-epimerase"/>
</dbReference>
<dbReference type="Proteomes" id="UP000029108">
    <property type="component" value="Unassembled WGS sequence"/>
</dbReference>
<feature type="active site" evidence="5">
    <location>
        <position position="157"/>
    </location>
</feature>
<accession>A0A087A4N8</accession>
<evidence type="ECO:0000256" key="5">
    <source>
        <dbReference type="PIRSR" id="PIRSR016020-1"/>
    </source>
</evidence>
<gene>
    <name evidence="6" type="ORF">BBIA_1336</name>
</gene>
<evidence type="ECO:0000313" key="6">
    <source>
        <dbReference type="EMBL" id="KFI53738.1"/>
    </source>
</evidence>
<dbReference type="SUPFAM" id="SSF74650">
    <property type="entry name" value="Galactose mutarotase-like"/>
    <property type="match status" value="1"/>
</dbReference>
<dbReference type="STRING" id="1437608.GCA_000771645_01838"/>
<dbReference type="GO" id="GO:0005975">
    <property type="term" value="P:carbohydrate metabolic process"/>
    <property type="evidence" value="ECO:0007669"/>
    <property type="project" value="InterPro"/>
</dbReference>
<comment type="similarity">
    <text evidence="2 4">Belongs to the glucose-6-phosphate 1-epimerase family.</text>
</comment>
<evidence type="ECO:0000256" key="4">
    <source>
        <dbReference type="PIRNR" id="PIRNR016020"/>
    </source>
</evidence>
<dbReference type="GO" id="GO:0030246">
    <property type="term" value="F:carbohydrate binding"/>
    <property type="evidence" value="ECO:0007669"/>
    <property type="project" value="UniProtKB-UniRule"/>
</dbReference>
<feature type="active site" evidence="5">
    <location>
        <position position="261"/>
    </location>
</feature>
<sequence length="287" mass="31557">MDNTYTIRNIVNEDGSALVSDYGAHVLSWTPKGHEPVVWQPKAVYLSEGTAIRGGVPVIFPWFGLGYANGEPAGKNPRHGFARTAFWHVDRDTLTDRHVLYTLDSDDVAPELLAETPSGSDSKFHAEYDVAVSDTLTMTLTVENTGDAPLTFEAAMHTYLHVGDVRCTQISGLVDTPYLDSADDFKPKEQTTSPLTFDGTMVDRIYQSEGTLLVHDEALHRTIMVEKSGSPQTVVWNPGEEAGNRIGDLMEGEWHDFVCVEAVVNRDSAVTIEPGEAYAISQTIRVK</sequence>
<organism evidence="6 7">
    <name type="scientific">Bifidobacterium biavatii DSM 23969</name>
    <dbReference type="NCBI Taxonomy" id="1437608"/>
    <lineage>
        <taxon>Bacteria</taxon>
        <taxon>Bacillati</taxon>
        <taxon>Actinomycetota</taxon>
        <taxon>Actinomycetes</taxon>
        <taxon>Bifidobacteriales</taxon>
        <taxon>Bifidobacteriaceae</taxon>
        <taxon>Bifidobacterium</taxon>
    </lineage>
</organism>
<reference evidence="6 7" key="1">
    <citation type="submission" date="2014-03" db="EMBL/GenBank/DDBJ databases">
        <title>Genomics of Bifidobacteria.</title>
        <authorList>
            <person name="Ventura M."/>
            <person name="Milani C."/>
            <person name="Lugli G.A."/>
        </authorList>
    </citation>
    <scope>NUCLEOTIDE SEQUENCE [LARGE SCALE GENOMIC DNA]</scope>
    <source>
        <strain evidence="6 7">DSM 23969</strain>
    </source>
</reference>
<keyword evidence="7" id="KW-1185">Reference proteome</keyword>
<dbReference type="PANTHER" id="PTHR11122">
    <property type="entry name" value="APOSPORY-ASSOCIATED PROTEIN C-RELATED"/>
    <property type="match status" value="1"/>
</dbReference>
<dbReference type="Gene3D" id="2.70.98.10">
    <property type="match status" value="1"/>
</dbReference>
<dbReference type="AlphaFoldDB" id="A0A087A4N8"/>
<dbReference type="InterPro" id="IPR011013">
    <property type="entry name" value="Gal_mutarotase_sf_dom"/>
</dbReference>
<dbReference type="RefSeq" id="WP_033496180.1">
    <property type="nucleotide sequence ID" value="NZ_JDUU01000035.1"/>
</dbReference>
<dbReference type="PIRSF" id="PIRSF016020">
    <property type="entry name" value="PHexose_mutarotase"/>
    <property type="match status" value="1"/>
</dbReference>
<dbReference type="eggNOG" id="COG0676">
    <property type="taxonomic scope" value="Bacteria"/>
</dbReference>
<name>A0A087A4N8_9BIFI</name>
<proteinExistence type="inferred from homology"/>
<keyword evidence="3 4" id="KW-0413">Isomerase</keyword>
<comment type="caution">
    <text evidence="6">The sequence shown here is derived from an EMBL/GenBank/DDBJ whole genome shotgun (WGS) entry which is preliminary data.</text>
</comment>
<protein>
    <recommendedName>
        <fullName evidence="4">Putative glucose-6-phosphate 1-epimerase</fullName>
        <ecNumber evidence="4">5.1.3.15</ecNumber>
    </recommendedName>
</protein>
<dbReference type="CDD" id="cd09020">
    <property type="entry name" value="D-hex-6-P-epi_like"/>
    <property type="match status" value="1"/>
</dbReference>
<evidence type="ECO:0000256" key="2">
    <source>
        <dbReference type="ARBA" id="ARBA00005866"/>
    </source>
</evidence>
<dbReference type="PANTHER" id="PTHR11122:SF13">
    <property type="entry name" value="GLUCOSE-6-PHOSPHATE 1-EPIMERASE"/>
    <property type="match status" value="1"/>
</dbReference>
<dbReference type="Pfam" id="PF01263">
    <property type="entry name" value="Aldose_epim"/>
    <property type="match status" value="1"/>
</dbReference>
<evidence type="ECO:0000256" key="1">
    <source>
        <dbReference type="ARBA" id="ARBA00001096"/>
    </source>
</evidence>
<dbReference type="GO" id="GO:0047938">
    <property type="term" value="F:glucose-6-phosphate 1-epimerase activity"/>
    <property type="evidence" value="ECO:0007669"/>
    <property type="project" value="UniProtKB-UniRule"/>
</dbReference>
<evidence type="ECO:0000256" key="3">
    <source>
        <dbReference type="ARBA" id="ARBA00023235"/>
    </source>
</evidence>
<dbReference type="InterPro" id="IPR025532">
    <property type="entry name" value="G6P_1-epimerase"/>
</dbReference>
<evidence type="ECO:0000313" key="7">
    <source>
        <dbReference type="Proteomes" id="UP000029108"/>
    </source>
</evidence>
<dbReference type="OrthoDB" id="9790727at2"/>